<dbReference type="EMBL" id="JACGWL010000955">
    <property type="protein sequence ID" value="KAK4381103.1"/>
    <property type="molecule type" value="Genomic_DNA"/>
</dbReference>
<organism evidence="1 2">
    <name type="scientific">Sesamum angolense</name>
    <dbReference type="NCBI Taxonomy" id="2727404"/>
    <lineage>
        <taxon>Eukaryota</taxon>
        <taxon>Viridiplantae</taxon>
        <taxon>Streptophyta</taxon>
        <taxon>Embryophyta</taxon>
        <taxon>Tracheophyta</taxon>
        <taxon>Spermatophyta</taxon>
        <taxon>Magnoliopsida</taxon>
        <taxon>eudicotyledons</taxon>
        <taxon>Gunneridae</taxon>
        <taxon>Pentapetalae</taxon>
        <taxon>asterids</taxon>
        <taxon>lamiids</taxon>
        <taxon>Lamiales</taxon>
        <taxon>Pedaliaceae</taxon>
        <taxon>Sesamum</taxon>
    </lineage>
</organism>
<reference evidence="1" key="1">
    <citation type="submission" date="2020-06" db="EMBL/GenBank/DDBJ databases">
        <authorList>
            <person name="Li T."/>
            <person name="Hu X."/>
            <person name="Zhang T."/>
            <person name="Song X."/>
            <person name="Zhang H."/>
            <person name="Dai N."/>
            <person name="Sheng W."/>
            <person name="Hou X."/>
            <person name="Wei L."/>
        </authorList>
    </citation>
    <scope>NUCLEOTIDE SEQUENCE</scope>
    <source>
        <strain evidence="1">K16</strain>
        <tissue evidence="1">Leaf</tissue>
    </source>
</reference>
<keyword evidence="2" id="KW-1185">Reference proteome</keyword>
<dbReference type="AlphaFoldDB" id="A0AAE1T1I4"/>
<protein>
    <submittedName>
        <fullName evidence="1">Peptidyl-prolyl cis-trans isomerase FKBP16-3, chloroplastic</fullName>
    </submittedName>
</protein>
<dbReference type="GO" id="GO:0016853">
    <property type="term" value="F:isomerase activity"/>
    <property type="evidence" value="ECO:0007669"/>
    <property type="project" value="UniProtKB-KW"/>
</dbReference>
<keyword evidence="1" id="KW-0413">Isomerase</keyword>
<name>A0AAE1T1I4_9LAMI</name>
<proteinExistence type="predicted"/>
<reference evidence="1" key="2">
    <citation type="journal article" date="2024" name="Plant">
        <title>Genomic evolution and insights into agronomic trait innovations of Sesamum species.</title>
        <authorList>
            <person name="Miao H."/>
            <person name="Wang L."/>
            <person name="Qu L."/>
            <person name="Liu H."/>
            <person name="Sun Y."/>
            <person name="Le M."/>
            <person name="Wang Q."/>
            <person name="Wei S."/>
            <person name="Zheng Y."/>
            <person name="Lin W."/>
            <person name="Duan Y."/>
            <person name="Cao H."/>
            <person name="Xiong S."/>
            <person name="Wang X."/>
            <person name="Wei L."/>
            <person name="Li C."/>
            <person name="Ma Q."/>
            <person name="Ju M."/>
            <person name="Zhao R."/>
            <person name="Li G."/>
            <person name="Mu C."/>
            <person name="Tian Q."/>
            <person name="Mei H."/>
            <person name="Zhang T."/>
            <person name="Gao T."/>
            <person name="Zhang H."/>
        </authorList>
    </citation>
    <scope>NUCLEOTIDE SEQUENCE</scope>
    <source>
        <strain evidence="1">K16</strain>
    </source>
</reference>
<accession>A0AAE1T1I4</accession>
<evidence type="ECO:0000313" key="1">
    <source>
        <dbReference type="EMBL" id="KAK4381103.1"/>
    </source>
</evidence>
<sequence>MCSLCERATVECAEDGRVKEANVMLPLCKASSGGGWVQHRKIPEEKATGKNTQNHCALPFISFLEYFVKRVSSVHFLNFFVKRVSPFDVMKVEDELAVELPYVYVLVAGTGYDSLVPMITSKFGLQYKDIKVGGRRSPPVGFQVAANYVAVVPSSQIFDRILFRKTC</sequence>
<gene>
    <name evidence="1" type="ORF">Sango_3000300</name>
</gene>
<dbReference type="Proteomes" id="UP001289374">
    <property type="component" value="Unassembled WGS sequence"/>
</dbReference>
<evidence type="ECO:0000313" key="2">
    <source>
        <dbReference type="Proteomes" id="UP001289374"/>
    </source>
</evidence>
<comment type="caution">
    <text evidence="1">The sequence shown here is derived from an EMBL/GenBank/DDBJ whole genome shotgun (WGS) entry which is preliminary data.</text>
</comment>